<evidence type="ECO:0000313" key="1">
    <source>
        <dbReference type="EMBL" id="TFA99268.1"/>
    </source>
</evidence>
<sequence length="62" mass="6884">MDPASNPIFRGRCLWAAGTKPACVEVDKAQDALHRTPGLAPRTWMSQWVRQRLDDATTFGAN</sequence>
<proteinExistence type="predicted"/>
<dbReference type="GeneID" id="300580526"/>
<dbReference type="Proteomes" id="UP001642720">
    <property type="component" value="Unassembled WGS sequence"/>
</dbReference>
<accession>A0ABY2GU83</accession>
<reference evidence="1 2" key="1">
    <citation type="submission" date="2018-01" db="EMBL/GenBank/DDBJ databases">
        <title>Genome characterization of the sugarcane-associated fungus Trichoderma ghanense CCMA-1212 and their application in lignocelulose bioconversion.</title>
        <authorList>
            <person name="Steindorff A.S."/>
            <person name="Mendes T.D."/>
            <person name="Vilela E.S.D."/>
            <person name="Rodrigues D.S."/>
            <person name="Formighieri E.F."/>
            <person name="Melo I.S."/>
            <person name="Favaro L.C.L."/>
        </authorList>
    </citation>
    <scope>NUCLEOTIDE SEQUENCE [LARGE SCALE GENOMIC DNA]</scope>
    <source>
        <strain evidence="1 2">CCMA-1212</strain>
    </source>
</reference>
<gene>
    <name evidence="1" type="ORF">CCMA1212_008974</name>
</gene>
<comment type="caution">
    <text evidence="1">The sequence shown here is derived from an EMBL/GenBank/DDBJ whole genome shotgun (WGS) entry which is preliminary data.</text>
</comment>
<dbReference type="EMBL" id="PPTA01000015">
    <property type="protein sequence ID" value="TFA99268.1"/>
    <property type="molecule type" value="Genomic_DNA"/>
</dbReference>
<protein>
    <submittedName>
        <fullName evidence="1">Uncharacterized protein</fullName>
    </submittedName>
</protein>
<dbReference type="RefSeq" id="XP_073555470.1">
    <property type="nucleotide sequence ID" value="XM_073706076.1"/>
</dbReference>
<name>A0ABY2GU83_9HYPO</name>
<evidence type="ECO:0000313" key="2">
    <source>
        <dbReference type="Proteomes" id="UP001642720"/>
    </source>
</evidence>
<organism evidence="1 2">
    <name type="scientific">Trichoderma ghanense</name>
    <dbReference type="NCBI Taxonomy" id="65468"/>
    <lineage>
        <taxon>Eukaryota</taxon>
        <taxon>Fungi</taxon>
        <taxon>Dikarya</taxon>
        <taxon>Ascomycota</taxon>
        <taxon>Pezizomycotina</taxon>
        <taxon>Sordariomycetes</taxon>
        <taxon>Hypocreomycetidae</taxon>
        <taxon>Hypocreales</taxon>
        <taxon>Hypocreaceae</taxon>
        <taxon>Trichoderma</taxon>
    </lineage>
</organism>
<keyword evidence="2" id="KW-1185">Reference proteome</keyword>